<reference evidence="1 2" key="1">
    <citation type="journal article" date="2014" name="Genome Announc.">
        <title>Draft Genome Sequence of Brevibacillus panacihumi Strain W25, a Halotolerant Hydrocarbon-Degrading Bacterium.</title>
        <authorList>
            <person name="Wang X."/>
            <person name="Jin D."/>
            <person name="Zhou L."/>
            <person name="Wu L."/>
            <person name="An W."/>
            <person name="Chen Y."/>
            <person name="Zhao L."/>
        </authorList>
    </citation>
    <scope>NUCLEOTIDE SEQUENCE [LARGE SCALE GENOMIC DNA]</scope>
    <source>
        <strain evidence="1 2">W25</strain>
    </source>
</reference>
<name>V6M0W7_9BACL</name>
<evidence type="ECO:0000313" key="1">
    <source>
        <dbReference type="EMBL" id="EST52264.1"/>
    </source>
</evidence>
<accession>V6M0W7</accession>
<dbReference type="Proteomes" id="UP000017973">
    <property type="component" value="Unassembled WGS sequence"/>
</dbReference>
<dbReference type="HOGENOM" id="CLU_219320_0_0_9"/>
<keyword evidence="2" id="KW-1185">Reference proteome</keyword>
<dbReference type="EMBL" id="AYJU01000017">
    <property type="protein sequence ID" value="EST52264.1"/>
    <property type="molecule type" value="Genomic_DNA"/>
</dbReference>
<sequence>MATVQAKSKTNTNTLTIKKRRTYEDTLNNLAHYLENNKKK</sequence>
<protein>
    <submittedName>
        <fullName evidence="1">Uncharacterized protein</fullName>
    </submittedName>
</protein>
<proteinExistence type="predicted"/>
<evidence type="ECO:0000313" key="2">
    <source>
        <dbReference type="Proteomes" id="UP000017973"/>
    </source>
</evidence>
<gene>
    <name evidence="1" type="ORF">T458_14850</name>
</gene>
<organism evidence="1 2">
    <name type="scientific">Brevibacillus panacihumi W25</name>
    <dbReference type="NCBI Taxonomy" id="1408254"/>
    <lineage>
        <taxon>Bacteria</taxon>
        <taxon>Bacillati</taxon>
        <taxon>Bacillota</taxon>
        <taxon>Bacilli</taxon>
        <taxon>Bacillales</taxon>
        <taxon>Paenibacillaceae</taxon>
        <taxon>Brevibacillus</taxon>
    </lineage>
</organism>
<dbReference type="PATRIC" id="fig|1408254.3.peg.2901"/>
<comment type="caution">
    <text evidence="1">The sequence shown here is derived from an EMBL/GenBank/DDBJ whole genome shotgun (WGS) entry which is preliminary data.</text>
</comment>
<dbReference type="RefSeq" id="WP_023556852.1">
    <property type="nucleotide sequence ID" value="NZ_KI629785.1"/>
</dbReference>
<dbReference type="AlphaFoldDB" id="V6M0W7"/>